<evidence type="ECO:0000313" key="2">
    <source>
        <dbReference type="Proteomes" id="UP000887116"/>
    </source>
</evidence>
<evidence type="ECO:0000313" key="1">
    <source>
        <dbReference type="EMBL" id="GFQ74926.1"/>
    </source>
</evidence>
<accession>A0A8X6KJA6</accession>
<dbReference type="PANTHER" id="PTHR47331">
    <property type="entry name" value="PHD-TYPE DOMAIN-CONTAINING PROTEIN"/>
    <property type="match status" value="1"/>
</dbReference>
<keyword evidence="2" id="KW-1185">Reference proteome</keyword>
<gene>
    <name evidence="1" type="primary">AVEN_123176_1</name>
    <name evidence="1" type="ORF">TNCT_486951</name>
</gene>
<name>A0A8X6KJA6_TRICU</name>
<dbReference type="PANTHER" id="PTHR47331:SF1">
    <property type="entry name" value="GAG-LIKE PROTEIN"/>
    <property type="match status" value="1"/>
</dbReference>
<proteinExistence type="predicted"/>
<comment type="caution">
    <text evidence="1">The sequence shown here is derived from an EMBL/GenBank/DDBJ whole genome shotgun (WGS) entry which is preliminary data.</text>
</comment>
<sequence>MSIGWDAEITGNLRKELLKWFQNLKILEETNMPGWINVTTENLKHCTIYTFCDVSKEVYAAVVFLRFEEEDSVKLSLLSAKSMIAPLRNDTIPPMKLLTALI</sequence>
<dbReference type="InterPro" id="IPR008042">
    <property type="entry name" value="Retrotrans_Pao"/>
</dbReference>
<dbReference type="OrthoDB" id="8039504at2759"/>
<dbReference type="AlphaFoldDB" id="A0A8X6KJA6"/>
<dbReference type="EMBL" id="BMAO01031423">
    <property type="protein sequence ID" value="GFQ74926.1"/>
    <property type="molecule type" value="Genomic_DNA"/>
</dbReference>
<dbReference type="Proteomes" id="UP000887116">
    <property type="component" value="Unassembled WGS sequence"/>
</dbReference>
<protein>
    <submittedName>
        <fullName evidence="1">Uncharacterized protein</fullName>
    </submittedName>
</protein>
<dbReference type="Pfam" id="PF05380">
    <property type="entry name" value="Peptidase_A17"/>
    <property type="match status" value="1"/>
</dbReference>
<reference evidence="1" key="1">
    <citation type="submission" date="2020-07" db="EMBL/GenBank/DDBJ databases">
        <title>Multicomponent nature underlies the extraordinary mechanical properties of spider dragline silk.</title>
        <authorList>
            <person name="Kono N."/>
            <person name="Nakamura H."/>
            <person name="Mori M."/>
            <person name="Yoshida Y."/>
            <person name="Ohtoshi R."/>
            <person name="Malay A.D."/>
            <person name="Moran D.A.P."/>
            <person name="Tomita M."/>
            <person name="Numata K."/>
            <person name="Arakawa K."/>
        </authorList>
    </citation>
    <scope>NUCLEOTIDE SEQUENCE</scope>
</reference>
<organism evidence="1 2">
    <name type="scientific">Trichonephila clavata</name>
    <name type="common">Joro spider</name>
    <name type="synonym">Nephila clavata</name>
    <dbReference type="NCBI Taxonomy" id="2740835"/>
    <lineage>
        <taxon>Eukaryota</taxon>
        <taxon>Metazoa</taxon>
        <taxon>Ecdysozoa</taxon>
        <taxon>Arthropoda</taxon>
        <taxon>Chelicerata</taxon>
        <taxon>Arachnida</taxon>
        <taxon>Araneae</taxon>
        <taxon>Araneomorphae</taxon>
        <taxon>Entelegynae</taxon>
        <taxon>Araneoidea</taxon>
        <taxon>Nephilidae</taxon>
        <taxon>Trichonephila</taxon>
    </lineage>
</organism>